<dbReference type="EMBL" id="CAJVCH010170680">
    <property type="protein sequence ID" value="CAG7728934.1"/>
    <property type="molecule type" value="Genomic_DNA"/>
</dbReference>
<protein>
    <submittedName>
        <fullName evidence="2">Uncharacterized protein</fullName>
    </submittedName>
</protein>
<name>A0A8J2K2Z1_9HEXA</name>
<accession>A0A8J2K2Z1</accession>
<evidence type="ECO:0000256" key="1">
    <source>
        <dbReference type="SAM" id="MobiDB-lite"/>
    </source>
</evidence>
<gene>
    <name evidence="2" type="ORF">AFUS01_LOCUS17678</name>
</gene>
<dbReference type="AlphaFoldDB" id="A0A8J2K2Z1"/>
<dbReference type="Proteomes" id="UP000708208">
    <property type="component" value="Unassembled WGS sequence"/>
</dbReference>
<feature type="non-terminal residue" evidence="2">
    <location>
        <position position="91"/>
    </location>
</feature>
<reference evidence="2" key="1">
    <citation type="submission" date="2021-06" db="EMBL/GenBank/DDBJ databases">
        <authorList>
            <person name="Hodson N. C."/>
            <person name="Mongue J. A."/>
            <person name="Jaron S. K."/>
        </authorList>
    </citation>
    <scope>NUCLEOTIDE SEQUENCE</scope>
</reference>
<comment type="caution">
    <text evidence="2">The sequence shown here is derived from an EMBL/GenBank/DDBJ whole genome shotgun (WGS) entry which is preliminary data.</text>
</comment>
<proteinExistence type="predicted"/>
<evidence type="ECO:0000313" key="2">
    <source>
        <dbReference type="EMBL" id="CAG7728934.1"/>
    </source>
</evidence>
<feature type="region of interest" description="Disordered" evidence="1">
    <location>
        <begin position="1"/>
        <end position="24"/>
    </location>
</feature>
<sequence length="91" mass="10022">EANAMPRSNETSFSSSETKNGEYGFHVDGELQKTAVKVEPGSIICLDGKLAIYSGAKESKGSRTPTRWLEGTFDVWTFDDPSLSTEQVFKQ</sequence>
<keyword evidence="3" id="KW-1185">Reference proteome</keyword>
<feature type="compositionally biased region" description="Polar residues" evidence="1">
    <location>
        <begin position="1"/>
        <end position="18"/>
    </location>
</feature>
<evidence type="ECO:0000313" key="3">
    <source>
        <dbReference type="Proteomes" id="UP000708208"/>
    </source>
</evidence>
<organism evidence="2 3">
    <name type="scientific">Allacma fusca</name>
    <dbReference type="NCBI Taxonomy" id="39272"/>
    <lineage>
        <taxon>Eukaryota</taxon>
        <taxon>Metazoa</taxon>
        <taxon>Ecdysozoa</taxon>
        <taxon>Arthropoda</taxon>
        <taxon>Hexapoda</taxon>
        <taxon>Collembola</taxon>
        <taxon>Symphypleona</taxon>
        <taxon>Sminthuridae</taxon>
        <taxon>Allacma</taxon>
    </lineage>
</organism>